<proteinExistence type="inferred from homology"/>
<accession>A0A914Y3P2</accession>
<keyword evidence="3" id="KW-1185">Reference proteome</keyword>
<protein>
    <submittedName>
        <fullName evidence="4">Calcineurin-like phosphoesterase domain-containing protein</fullName>
    </submittedName>
</protein>
<evidence type="ECO:0000313" key="3">
    <source>
        <dbReference type="Proteomes" id="UP000887577"/>
    </source>
</evidence>
<feature type="domain" description="Calcineurin-like phosphoesterase" evidence="2">
    <location>
        <begin position="7"/>
        <end position="78"/>
    </location>
</feature>
<dbReference type="PANTHER" id="PTHR12905:SF0">
    <property type="entry name" value="CALCINEURIN-LIKE PHOSPHOESTERASE DOMAIN-CONTAINING PROTEIN"/>
    <property type="match status" value="1"/>
</dbReference>
<dbReference type="WBParaSite" id="PSU_v2.g14060.t1">
    <property type="protein sequence ID" value="PSU_v2.g14060.t1"/>
    <property type="gene ID" value="PSU_v2.g14060"/>
</dbReference>
<dbReference type="Proteomes" id="UP000887577">
    <property type="component" value="Unplaced"/>
</dbReference>
<dbReference type="PANTHER" id="PTHR12905">
    <property type="entry name" value="METALLOPHOSPHOESTERASE"/>
    <property type="match status" value="1"/>
</dbReference>
<name>A0A914Y3P2_9BILA</name>
<reference evidence="4" key="1">
    <citation type="submission" date="2022-11" db="UniProtKB">
        <authorList>
            <consortium name="WormBaseParasite"/>
        </authorList>
    </citation>
    <scope>IDENTIFICATION</scope>
</reference>
<evidence type="ECO:0000313" key="4">
    <source>
        <dbReference type="WBParaSite" id="PSU_v2.g14060.t1"/>
    </source>
</evidence>
<comment type="similarity">
    <text evidence="1">Belongs to the UPF0046 family.</text>
</comment>
<dbReference type="InterPro" id="IPR051693">
    <property type="entry name" value="UPF0046_metallophosphoest"/>
</dbReference>
<evidence type="ECO:0000256" key="1">
    <source>
        <dbReference type="ARBA" id="ARBA00007993"/>
    </source>
</evidence>
<dbReference type="InterPro" id="IPR029052">
    <property type="entry name" value="Metallo-depent_PP-like"/>
</dbReference>
<dbReference type="AlphaFoldDB" id="A0A914Y3P2"/>
<sequence>MKPNFVRFVCISDTHERLNELCPRIPDGDVLIHCGDFTNDGEKWQILKFNKELQTLPHKYKIVIAGNHESGFEGNEIWTLRNLKRNGKGTDKGYKFLTNCIYLYDTSVTVILLSY</sequence>
<evidence type="ECO:0000259" key="2">
    <source>
        <dbReference type="Pfam" id="PF00149"/>
    </source>
</evidence>
<dbReference type="InterPro" id="IPR004843">
    <property type="entry name" value="Calcineurin-like_PHP"/>
</dbReference>
<dbReference type="SUPFAM" id="SSF56300">
    <property type="entry name" value="Metallo-dependent phosphatases"/>
    <property type="match status" value="1"/>
</dbReference>
<dbReference type="Gene3D" id="3.60.21.10">
    <property type="match status" value="1"/>
</dbReference>
<dbReference type="GO" id="GO:0016787">
    <property type="term" value="F:hydrolase activity"/>
    <property type="evidence" value="ECO:0007669"/>
    <property type="project" value="InterPro"/>
</dbReference>
<dbReference type="Pfam" id="PF00149">
    <property type="entry name" value="Metallophos"/>
    <property type="match status" value="1"/>
</dbReference>
<organism evidence="3 4">
    <name type="scientific">Panagrolaimus superbus</name>
    <dbReference type="NCBI Taxonomy" id="310955"/>
    <lineage>
        <taxon>Eukaryota</taxon>
        <taxon>Metazoa</taxon>
        <taxon>Ecdysozoa</taxon>
        <taxon>Nematoda</taxon>
        <taxon>Chromadorea</taxon>
        <taxon>Rhabditida</taxon>
        <taxon>Tylenchina</taxon>
        <taxon>Panagrolaimomorpha</taxon>
        <taxon>Panagrolaimoidea</taxon>
        <taxon>Panagrolaimidae</taxon>
        <taxon>Panagrolaimus</taxon>
    </lineage>
</organism>